<protein>
    <recommendedName>
        <fullName evidence="3">Protein required for attachment to host cells</fullName>
    </recommendedName>
</protein>
<evidence type="ECO:0000256" key="1">
    <source>
        <dbReference type="SAM" id="MobiDB-lite"/>
    </source>
</evidence>
<feature type="compositionally biased region" description="Basic and acidic residues" evidence="1">
    <location>
        <begin position="45"/>
        <end position="57"/>
    </location>
</feature>
<name>A0A644U7F0_9ZZZZ</name>
<gene>
    <name evidence="2" type="ORF">SDC9_20694</name>
</gene>
<reference evidence="2" key="1">
    <citation type="submission" date="2019-08" db="EMBL/GenBank/DDBJ databases">
        <authorList>
            <person name="Kucharzyk K."/>
            <person name="Murdoch R.W."/>
            <person name="Higgins S."/>
            <person name="Loffler F."/>
        </authorList>
    </citation>
    <scope>NUCLEOTIDE SEQUENCE</scope>
</reference>
<dbReference type="EMBL" id="VSSQ01000083">
    <property type="protein sequence ID" value="MPL74875.1"/>
    <property type="molecule type" value="Genomic_DNA"/>
</dbReference>
<sequence>MLLSKGMRVLVADETRAFLLETEGTADAPMLRVLGECRAAPEVEFSDKPGREGDRATGHGTAFEQGDPERVGQERFARDLVAFLGTHAGEARLVLVAPPRMLAALRAVLPEALCDRIVAQLDKTLTGHPLPEVAQVLAAALDPV</sequence>
<proteinExistence type="predicted"/>
<feature type="region of interest" description="Disordered" evidence="1">
    <location>
        <begin position="45"/>
        <end position="71"/>
    </location>
</feature>
<evidence type="ECO:0008006" key="3">
    <source>
        <dbReference type="Google" id="ProtNLM"/>
    </source>
</evidence>
<dbReference type="AlphaFoldDB" id="A0A644U7F0"/>
<accession>A0A644U7F0</accession>
<evidence type="ECO:0000313" key="2">
    <source>
        <dbReference type="EMBL" id="MPL74875.1"/>
    </source>
</evidence>
<comment type="caution">
    <text evidence="2">The sequence shown here is derived from an EMBL/GenBank/DDBJ whole genome shotgun (WGS) entry which is preliminary data.</text>
</comment>
<dbReference type="InterPro" id="IPR041374">
    <property type="entry name" value="BaeRF_family12"/>
</dbReference>
<organism evidence="2">
    <name type="scientific">bioreactor metagenome</name>
    <dbReference type="NCBI Taxonomy" id="1076179"/>
    <lineage>
        <taxon>unclassified sequences</taxon>
        <taxon>metagenomes</taxon>
        <taxon>ecological metagenomes</taxon>
    </lineage>
</organism>
<dbReference type="Pfam" id="PF18856">
    <property type="entry name" value="baeRF_family12"/>
    <property type="match status" value="1"/>
</dbReference>